<evidence type="ECO:0000256" key="3">
    <source>
        <dbReference type="ARBA" id="ARBA00022679"/>
    </source>
</evidence>
<keyword evidence="3" id="KW-0808">Transferase</keyword>
<dbReference type="InterPro" id="IPR003188">
    <property type="entry name" value="PTS_IIA_lac/cel"/>
</dbReference>
<evidence type="ECO:0000313" key="8">
    <source>
        <dbReference type="EMBL" id="SEI53483.1"/>
    </source>
</evidence>
<dbReference type="PIRSF" id="PIRSF000699">
    <property type="entry name" value="PTS_IILac_III"/>
    <property type="match status" value="1"/>
</dbReference>
<evidence type="ECO:0000256" key="4">
    <source>
        <dbReference type="ARBA" id="ARBA00022683"/>
    </source>
</evidence>
<dbReference type="InterPro" id="IPR036542">
    <property type="entry name" value="PTS_IIA_lac/cel_sf"/>
</dbReference>
<keyword evidence="2" id="KW-0762">Sugar transport</keyword>
<evidence type="ECO:0000256" key="7">
    <source>
        <dbReference type="PROSITE-ProRule" id="PRU00418"/>
    </source>
</evidence>
<feature type="binding site" evidence="6">
    <location>
        <position position="83"/>
    </location>
    <ligand>
        <name>Mg(2+)</name>
        <dbReference type="ChEBI" id="CHEBI:18420"/>
        <note>ligand shared between all trimeric partners</note>
    </ligand>
</feature>
<keyword evidence="6" id="KW-0479">Metal-binding</keyword>
<dbReference type="PANTHER" id="PTHR34382:SF7">
    <property type="entry name" value="PTS SYSTEM N,N'-DIACETYLCHITOBIOSE-SPECIFIC EIIA COMPONENT"/>
    <property type="match status" value="1"/>
</dbReference>
<dbReference type="CDD" id="cd00215">
    <property type="entry name" value="PTS_IIA_lac"/>
    <property type="match status" value="1"/>
</dbReference>
<dbReference type="PANTHER" id="PTHR34382">
    <property type="entry name" value="PTS SYSTEM N,N'-DIACETYLCHITOBIOSE-SPECIFIC EIIA COMPONENT"/>
    <property type="match status" value="1"/>
</dbReference>
<protein>
    <submittedName>
        <fullName evidence="8">PTS system, cellobiose-specific IIA component</fullName>
    </submittedName>
</protein>
<dbReference type="PROSITE" id="PS51095">
    <property type="entry name" value="PTS_EIIA_TYPE_3"/>
    <property type="match status" value="1"/>
</dbReference>
<keyword evidence="1" id="KW-0813">Transport</keyword>
<reference evidence="9" key="1">
    <citation type="submission" date="2016-10" db="EMBL/GenBank/DDBJ databases">
        <authorList>
            <person name="Varghese N."/>
            <person name="Submissions S."/>
        </authorList>
    </citation>
    <scope>NUCLEOTIDE SEQUENCE [LARGE SCALE GENOMIC DNA]</scope>
    <source>
        <strain evidence="9">DSM 25751</strain>
    </source>
</reference>
<accession>A0A1H6RCK9</accession>
<dbReference type="OrthoDB" id="350602at2"/>
<dbReference type="EMBL" id="FNYW01000002">
    <property type="protein sequence ID" value="SEI53483.1"/>
    <property type="molecule type" value="Genomic_DNA"/>
</dbReference>
<evidence type="ECO:0000256" key="6">
    <source>
        <dbReference type="PIRSR" id="PIRSR000699-2"/>
    </source>
</evidence>
<keyword evidence="9" id="KW-1185">Reference proteome</keyword>
<dbReference type="Pfam" id="PF02255">
    <property type="entry name" value="PTS_IIA"/>
    <property type="match status" value="1"/>
</dbReference>
<comment type="cofactor">
    <cofactor evidence="6">
        <name>Mg(2+)</name>
        <dbReference type="ChEBI" id="CHEBI:18420"/>
    </cofactor>
    <text evidence="6">Binds 1 Mg(2+) ion per trimer.</text>
</comment>
<keyword evidence="6" id="KW-0460">Magnesium</keyword>
<dbReference type="GO" id="GO:0016740">
    <property type="term" value="F:transferase activity"/>
    <property type="evidence" value="ECO:0007669"/>
    <property type="project" value="UniProtKB-KW"/>
</dbReference>
<evidence type="ECO:0000256" key="5">
    <source>
        <dbReference type="PIRSR" id="PIRSR000699-1"/>
    </source>
</evidence>
<evidence type="ECO:0000256" key="2">
    <source>
        <dbReference type="ARBA" id="ARBA00022597"/>
    </source>
</evidence>
<dbReference type="STRING" id="1130080.SAMN04488113_102125"/>
<name>A0A1H6RCK9_9LACT</name>
<dbReference type="RefSeq" id="WP_091632388.1">
    <property type="nucleotide sequence ID" value="NZ_FNYW01000002.1"/>
</dbReference>
<feature type="active site" description="Tele-phosphohistidine intermediate" evidence="5">
    <location>
        <position position="80"/>
    </location>
</feature>
<dbReference type="SUPFAM" id="SSF46973">
    <property type="entry name" value="Enzyme IIa from lactose specific PTS, IIa-lac"/>
    <property type="match status" value="1"/>
</dbReference>
<dbReference type="Proteomes" id="UP000198564">
    <property type="component" value="Unassembled WGS sequence"/>
</dbReference>
<dbReference type="GO" id="GO:0009401">
    <property type="term" value="P:phosphoenolpyruvate-dependent sugar phosphotransferase system"/>
    <property type="evidence" value="ECO:0007669"/>
    <property type="project" value="UniProtKB-KW"/>
</dbReference>
<evidence type="ECO:0000256" key="1">
    <source>
        <dbReference type="ARBA" id="ARBA00022448"/>
    </source>
</evidence>
<evidence type="ECO:0000313" key="9">
    <source>
        <dbReference type="Proteomes" id="UP000198564"/>
    </source>
</evidence>
<dbReference type="Gene3D" id="1.20.58.80">
    <property type="entry name" value="Phosphotransferase system, lactose/cellobiose-type IIA subunit"/>
    <property type="match status" value="1"/>
</dbReference>
<feature type="modified residue" description="Phosphohistidine; by HPr" evidence="7">
    <location>
        <position position="80"/>
    </location>
</feature>
<keyword evidence="4" id="KW-0598">Phosphotransferase system</keyword>
<organism evidence="8 9">
    <name type="scientific">Alkalibacterium gilvum</name>
    <dbReference type="NCBI Taxonomy" id="1130080"/>
    <lineage>
        <taxon>Bacteria</taxon>
        <taxon>Bacillati</taxon>
        <taxon>Bacillota</taxon>
        <taxon>Bacilli</taxon>
        <taxon>Lactobacillales</taxon>
        <taxon>Carnobacteriaceae</taxon>
        <taxon>Alkalibacterium</taxon>
    </lineage>
</organism>
<dbReference type="GO" id="GO:0046872">
    <property type="term" value="F:metal ion binding"/>
    <property type="evidence" value="ECO:0007669"/>
    <property type="project" value="UniProtKB-KW"/>
</dbReference>
<proteinExistence type="predicted"/>
<gene>
    <name evidence="8" type="ORF">SAMN04488113_102125</name>
</gene>
<dbReference type="AlphaFoldDB" id="A0A1H6RCK9"/>
<sequence length="106" mass="11705">MAKHDEEIMEVVMTLIMHGGDARSSALEAIAAARKNDVKRAQEKLDGAAQSIKIAHDIQTELLAKEAAGEDVNINLLLIHAGDHVMNAMTYHDLADEMLKLYQRIN</sequence>